<keyword evidence="2" id="KW-0813">Transport</keyword>
<evidence type="ECO:0000256" key="7">
    <source>
        <dbReference type="SAM" id="Phobius"/>
    </source>
</evidence>
<evidence type="ECO:0000256" key="3">
    <source>
        <dbReference type="ARBA" id="ARBA00022692"/>
    </source>
</evidence>
<evidence type="ECO:0000256" key="4">
    <source>
        <dbReference type="ARBA" id="ARBA00022989"/>
    </source>
</evidence>
<dbReference type="GO" id="GO:0022857">
    <property type="term" value="F:transmembrane transporter activity"/>
    <property type="evidence" value="ECO:0007669"/>
    <property type="project" value="InterPro"/>
</dbReference>
<reference evidence="8 9" key="1">
    <citation type="journal article" date="2018" name="Mol. Biol. Evol.">
        <title>Broad Genomic Sampling Reveals a Smut Pathogenic Ancestry of the Fungal Clade Ustilaginomycotina.</title>
        <authorList>
            <person name="Kijpornyongpan T."/>
            <person name="Mondo S.J."/>
            <person name="Barry K."/>
            <person name="Sandor L."/>
            <person name="Lee J."/>
            <person name="Lipzen A."/>
            <person name="Pangilinan J."/>
            <person name="LaButti K."/>
            <person name="Hainaut M."/>
            <person name="Henrissat B."/>
            <person name="Grigoriev I.V."/>
            <person name="Spatafora J.W."/>
            <person name="Aime M.C."/>
        </authorList>
    </citation>
    <scope>NUCLEOTIDE SEQUENCE [LARGE SCALE GENOMIC DNA]</scope>
    <source>
        <strain evidence="8 9">MCA 5214</strain>
    </source>
</reference>
<sequence>MSAANSSRPEPHDALIVEGGNALTDSQRADSSIKSEGSTESKGERSEAPMPYIPPLAPDDDCEPHSVSSLFSRHRAANLDGIATRRSVFDDPSFASAYTPHPQWEGNSRLDPLCRWTYREERSLIRKLDWRILALAFVMFFAMDLDRENIAQANSDGMLRDLGLSTADYNLGQTLFRVGFLLAELPSQMVAKRVGVDRWVPIQLIAWSAFSIAQFSMRSRASFLTYRTLIGIFSGGFIPDMVLWLSYFYTSREMPARLTIFWLSNYLVKILGPFAALGLLKLRGYGGYAGWRYLYAVEGLFTLLVGVFALFHMPAGPTQSRNWLYPRGWFSERQETIMVNRVLRDDPTKGDMHNRQGIDWPAFKRCLLDYDLWPMYALGFTFLIASIPVQQYLTLELKRLGFTTSVTNALSIPGPALAVLIMMIPPIVSERLNHRTFVCATENLWSIPCYVALFLLPASASPWVYWAIATLQLGAPYVQPLQVAWIARNAGSVANRSVSAAVYNVAVQLGVIVGVNVYQPSDAPEYRRGNLAMALLCSGVLLQYIGVYLYYRWRNASKARLWDQMTREERVAYLDANKDAGNKSLAFRFAL</sequence>
<keyword evidence="4 7" id="KW-1133">Transmembrane helix</keyword>
<dbReference type="PANTHER" id="PTHR43791:SF65">
    <property type="entry name" value="MAJOR FACILITATOR SUPERFAMILY (MFS) PROFILE DOMAIN-CONTAINING PROTEIN-RELATED"/>
    <property type="match status" value="1"/>
</dbReference>
<dbReference type="GeneID" id="37031190"/>
<feature type="transmembrane region" description="Helical" evidence="7">
    <location>
        <begin position="229"/>
        <end position="248"/>
    </location>
</feature>
<feature type="transmembrane region" description="Helical" evidence="7">
    <location>
        <begin position="373"/>
        <end position="393"/>
    </location>
</feature>
<name>A0A316UJ91_9BASI</name>
<dbReference type="OrthoDB" id="1935484at2759"/>
<feature type="transmembrane region" description="Helical" evidence="7">
    <location>
        <begin position="498"/>
        <end position="519"/>
    </location>
</feature>
<feature type="transmembrane region" description="Helical" evidence="7">
    <location>
        <begin position="260"/>
        <end position="280"/>
    </location>
</feature>
<dbReference type="SUPFAM" id="SSF103473">
    <property type="entry name" value="MFS general substrate transporter"/>
    <property type="match status" value="1"/>
</dbReference>
<keyword evidence="3 7" id="KW-0812">Transmembrane</keyword>
<dbReference type="Proteomes" id="UP000245884">
    <property type="component" value="Unassembled WGS sequence"/>
</dbReference>
<accession>A0A316UJ91</accession>
<dbReference type="InterPro" id="IPR011701">
    <property type="entry name" value="MFS"/>
</dbReference>
<dbReference type="AlphaFoldDB" id="A0A316UJ91"/>
<proteinExistence type="predicted"/>
<evidence type="ECO:0000256" key="1">
    <source>
        <dbReference type="ARBA" id="ARBA00004141"/>
    </source>
</evidence>
<dbReference type="Pfam" id="PF07690">
    <property type="entry name" value="MFS_1"/>
    <property type="match status" value="1"/>
</dbReference>
<evidence type="ECO:0000313" key="8">
    <source>
        <dbReference type="EMBL" id="PWN25290.1"/>
    </source>
</evidence>
<feature type="compositionally biased region" description="Basic and acidic residues" evidence="6">
    <location>
        <begin position="27"/>
        <end position="47"/>
    </location>
</feature>
<feature type="transmembrane region" description="Helical" evidence="7">
    <location>
        <begin position="292"/>
        <end position="313"/>
    </location>
</feature>
<dbReference type="RefSeq" id="XP_025359902.1">
    <property type="nucleotide sequence ID" value="XM_025509367.1"/>
</dbReference>
<evidence type="ECO:0000313" key="9">
    <source>
        <dbReference type="Proteomes" id="UP000245884"/>
    </source>
</evidence>
<dbReference type="InterPro" id="IPR036259">
    <property type="entry name" value="MFS_trans_sf"/>
</dbReference>
<evidence type="ECO:0000256" key="2">
    <source>
        <dbReference type="ARBA" id="ARBA00022448"/>
    </source>
</evidence>
<dbReference type="GO" id="GO:0016020">
    <property type="term" value="C:membrane"/>
    <property type="evidence" value="ECO:0007669"/>
    <property type="project" value="UniProtKB-SubCell"/>
</dbReference>
<organism evidence="8 9">
    <name type="scientific">Jaminaea rosea</name>
    <dbReference type="NCBI Taxonomy" id="1569628"/>
    <lineage>
        <taxon>Eukaryota</taxon>
        <taxon>Fungi</taxon>
        <taxon>Dikarya</taxon>
        <taxon>Basidiomycota</taxon>
        <taxon>Ustilaginomycotina</taxon>
        <taxon>Exobasidiomycetes</taxon>
        <taxon>Microstromatales</taxon>
        <taxon>Microstromatales incertae sedis</taxon>
        <taxon>Jaminaea</taxon>
    </lineage>
</organism>
<evidence type="ECO:0000256" key="5">
    <source>
        <dbReference type="ARBA" id="ARBA00023136"/>
    </source>
</evidence>
<keyword evidence="5 7" id="KW-0472">Membrane</keyword>
<dbReference type="EMBL" id="KZ819676">
    <property type="protein sequence ID" value="PWN25290.1"/>
    <property type="molecule type" value="Genomic_DNA"/>
</dbReference>
<evidence type="ECO:0000256" key="6">
    <source>
        <dbReference type="SAM" id="MobiDB-lite"/>
    </source>
</evidence>
<dbReference type="PANTHER" id="PTHR43791">
    <property type="entry name" value="PERMEASE-RELATED"/>
    <property type="match status" value="1"/>
</dbReference>
<comment type="subcellular location">
    <subcellularLocation>
        <location evidence="1">Membrane</location>
        <topology evidence="1">Multi-pass membrane protein</topology>
    </subcellularLocation>
</comment>
<dbReference type="FunFam" id="1.20.1250.20:FF:000106">
    <property type="entry name" value="MFS transporter, putative"/>
    <property type="match status" value="1"/>
</dbReference>
<dbReference type="STRING" id="1569628.A0A316UJ91"/>
<feature type="region of interest" description="Disordered" evidence="6">
    <location>
        <begin position="1"/>
        <end position="54"/>
    </location>
</feature>
<dbReference type="Gene3D" id="1.20.1250.20">
    <property type="entry name" value="MFS general substrate transporter like domains"/>
    <property type="match status" value="1"/>
</dbReference>
<feature type="transmembrane region" description="Helical" evidence="7">
    <location>
        <begin position="531"/>
        <end position="551"/>
    </location>
</feature>
<keyword evidence="9" id="KW-1185">Reference proteome</keyword>
<feature type="transmembrane region" description="Helical" evidence="7">
    <location>
        <begin position="405"/>
        <end position="428"/>
    </location>
</feature>
<gene>
    <name evidence="8" type="ORF">BDZ90DRAFT_281517</name>
</gene>
<protein>
    <submittedName>
        <fullName evidence="8">MFS general substrate transporter</fullName>
    </submittedName>
</protein>